<dbReference type="Gene3D" id="3.40.960.10">
    <property type="entry name" value="VSR Endonuclease"/>
    <property type="match status" value="1"/>
</dbReference>
<protein>
    <recommendedName>
        <fullName evidence="1">DUF559 domain-containing protein</fullName>
    </recommendedName>
</protein>
<sequence length="246" mass="27132">MLAGFSAAALHGARFIGPEIPAYICDRYCRGERGMVVWRDTPADDEVCRIGEMLLTTPLRTAVDLARKLPEDVAVAAIDALARAARLTVADIELAAARHTGQRGILQARKTIALVDPKAGSPRESALRLLIIRSGLPKPESQHSIYNEYGALLGVVDFAWPELKIAVEYEGGHHTDPEAVRRDIARIESMVEAGWLVIRVTVRDPAGVVLRRLINARASRGAVDDVAWRFPRDEAERLWRAEMRAS</sequence>
<proteinExistence type="predicted"/>
<dbReference type="AlphaFoldDB" id="A0A1A0MY18"/>
<dbReference type="InterPro" id="IPR007569">
    <property type="entry name" value="DUF559"/>
</dbReference>
<dbReference type="EMBL" id="LZSF01000054">
    <property type="protein sequence ID" value="OBA90409.1"/>
    <property type="molecule type" value="Genomic_DNA"/>
</dbReference>
<evidence type="ECO:0000313" key="2">
    <source>
        <dbReference type="EMBL" id="OBA90409.1"/>
    </source>
</evidence>
<name>A0A1A0MY18_MYCMU</name>
<dbReference type="InterPro" id="IPR011335">
    <property type="entry name" value="Restrct_endonuc-II-like"/>
</dbReference>
<gene>
    <name evidence="2" type="ORF">A5642_12775</name>
</gene>
<reference evidence="2 3" key="1">
    <citation type="submission" date="2016-06" db="EMBL/GenBank/DDBJ databases">
        <authorList>
            <person name="Kjaerup R.B."/>
            <person name="Dalgaard T.S."/>
            <person name="Juul-Madsen H.R."/>
        </authorList>
    </citation>
    <scope>NUCLEOTIDE SEQUENCE [LARGE SCALE GENOMIC DNA]</scope>
    <source>
        <strain evidence="2 3">1199456.5</strain>
    </source>
</reference>
<dbReference type="SUPFAM" id="SSF52980">
    <property type="entry name" value="Restriction endonuclease-like"/>
    <property type="match status" value="1"/>
</dbReference>
<accession>A0A1A0MY18</accession>
<feature type="domain" description="DUF559" evidence="1">
    <location>
        <begin position="155"/>
        <end position="200"/>
    </location>
</feature>
<organism evidence="2 3">
    <name type="scientific">Mycolicibacterium mucogenicum</name>
    <name type="common">Mycobacterium mucogenicum</name>
    <dbReference type="NCBI Taxonomy" id="56689"/>
    <lineage>
        <taxon>Bacteria</taxon>
        <taxon>Bacillati</taxon>
        <taxon>Actinomycetota</taxon>
        <taxon>Actinomycetes</taxon>
        <taxon>Mycobacteriales</taxon>
        <taxon>Mycobacteriaceae</taxon>
        <taxon>Mycolicibacterium</taxon>
    </lineage>
</organism>
<dbReference type="Pfam" id="PF04480">
    <property type="entry name" value="DUF559"/>
    <property type="match status" value="1"/>
</dbReference>
<dbReference type="Proteomes" id="UP000093962">
    <property type="component" value="Unassembled WGS sequence"/>
</dbReference>
<evidence type="ECO:0000313" key="3">
    <source>
        <dbReference type="Proteomes" id="UP000093962"/>
    </source>
</evidence>
<evidence type="ECO:0000259" key="1">
    <source>
        <dbReference type="Pfam" id="PF04480"/>
    </source>
</evidence>
<comment type="caution">
    <text evidence="2">The sequence shown here is derived from an EMBL/GenBank/DDBJ whole genome shotgun (WGS) entry which is preliminary data.</text>
</comment>